<keyword evidence="8" id="KW-0418">Kinase</keyword>
<dbReference type="Gene3D" id="2.40.33.10">
    <property type="entry name" value="PK beta-barrel domain-like"/>
    <property type="match status" value="1"/>
</dbReference>
<evidence type="ECO:0000313" key="16">
    <source>
        <dbReference type="EMBL" id="CAB4822393.1"/>
    </source>
</evidence>
<evidence type="ECO:0000256" key="13">
    <source>
        <dbReference type="ARBA" id="ARBA00023317"/>
    </source>
</evidence>
<evidence type="ECO:0000256" key="12">
    <source>
        <dbReference type="ARBA" id="ARBA00023152"/>
    </source>
</evidence>
<dbReference type="EC" id="2.7.1.40" evidence="4"/>
<dbReference type="Gene3D" id="3.40.1380.20">
    <property type="entry name" value="Pyruvate kinase, C-terminal domain"/>
    <property type="match status" value="1"/>
</dbReference>
<evidence type="ECO:0000256" key="3">
    <source>
        <dbReference type="ARBA" id="ARBA00008663"/>
    </source>
</evidence>
<dbReference type="InterPro" id="IPR015813">
    <property type="entry name" value="Pyrv/PenolPyrv_kinase-like_dom"/>
</dbReference>
<proteinExistence type="inferred from homology"/>
<keyword evidence="9" id="KW-0067">ATP-binding</keyword>
<dbReference type="InterPro" id="IPR036918">
    <property type="entry name" value="Pyrv_Knase_C_sf"/>
</dbReference>
<protein>
    <recommendedName>
        <fullName evidence="4">pyruvate kinase</fullName>
        <ecNumber evidence="4">2.7.1.40</ecNumber>
    </recommendedName>
</protein>
<dbReference type="InterPro" id="IPR040442">
    <property type="entry name" value="Pyrv_kinase-like_dom_sf"/>
</dbReference>
<evidence type="ECO:0000259" key="14">
    <source>
        <dbReference type="Pfam" id="PF00224"/>
    </source>
</evidence>
<dbReference type="PANTHER" id="PTHR11817">
    <property type="entry name" value="PYRUVATE KINASE"/>
    <property type="match status" value="1"/>
</dbReference>
<dbReference type="EMBL" id="CAFABK010000006">
    <property type="protein sequence ID" value="CAB4822393.1"/>
    <property type="molecule type" value="Genomic_DNA"/>
</dbReference>
<organism evidence="16">
    <name type="scientific">freshwater metagenome</name>
    <dbReference type="NCBI Taxonomy" id="449393"/>
    <lineage>
        <taxon>unclassified sequences</taxon>
        <taxon>metagenomes</taxon>
        <taxon>ecological metagenomes</taxon>
    </lineage>
</organism>
<feature type="domain" description="Pyruvate kinase barrel" evidence="14">
    <location>
        <begin position="1"/>
        <end position="200"/>
    </location>
</feature>
<feature type="domain" description="Pyruvate kinase C-terminal" evidence="15">
    <location>
        <begin position="234"/>
        <end position="346"/>
    </location>
</feature>
<dbReference type="Pfam" id="PF00224">
    <property type="entry name" value="PK"/>
    <property type="match status" value="1"/>
</dbReference>
<dbReference type="SUPFAM" id="SSF52935">
    <property type="entry name" value="PK C-terminal domain-like"/>
    <property type="match status" value="1"/>
</dbReference>
<evidence type="ECO:0000256" key="1">
    <source>
        <dbReference type="ARBA" id="ARBA00001946"/>
    </source>
</evidence>
<dbReference type="FunFam" id="3.40.1380.20:FF:000009">
    <property type="entry name" value="Pyruvate kinase"/>
    <property type="match status" value="1"/>
</dbReference>
<keyword evidence="11" id="KW-0630">Potassium</keyword>
<evidence type="ECO:0000256" key="5">
    <source>
        <dbReference type="ARBA" id="ARBA00022679"/>
    </source>
</evidence>
<keyword evidence="13" id="KW-0670">Pyruvate</keyword>
<reference evidence="16" key="1">
    <citation type="submission" date="2020-05" db="EMBL/GenBank/DDBJ databases">
        <authorList>
            <person name="Chiriac C."/>
            <person name="Salcher M."/>
            <person name="Ghai R."/>
            <person name="Kavagutti S V."/>
        </authorList>
    </citation>
    <scope>NUCLEOTIDE SEQUENCE</scope>
</reference>
<evidence type="ECO:0000256" key="9">
    <source>
        <dbReference type="ARBA" id="ARBA00022840"/>
    </source>
</evidence>
<dbReference type="UniPathway" id="UPA00109">
    <property type="reaction ID" value="UER00188"/>
</dbReference>
<evidence type="ECO:0000256" key="10">
    <source>
        <dbReference type="ARBA" id="ARBA00022842"/>
    </source>
</evidence>
<dbReference type="GO" id="GO:0005524">
    <property type="term" value="F:ATP binding"/>
    <property type="evidence" value="ECO:0007669"/>
    <property type="project" value="UniProtKB-KW"/>
</dbReference>
<evidence type="ECO:0000256" key="7">
    <source>
        <dbReference type="ARBA" id="ARBA00022741"/>
    </source>
</evidence>
<comment type="pathway">
    <text evidence="2">Carbohydrate degradation; glycolysis; pyruvate from D-glyceraldehyde 3-phosphate: step 5/5.</text>
</comment>
<dbReference type="GO" id="GO:0000287">
    <property type="term" value="F:magnesium ion binding"/>
    <property type="evidence" value="ECO:0007669"/>
    <property type="project" value="InterPro"/>
</dbReference>
<dbReference type="InterPro" id="IPR015795">
    <property type="entry name" value="Pyrv_Knase_C"/>
</dbReference>
<dbReference type="PROSITE" id="PS00110">
    <property type="entry name" value="PYRUVATE_KINASE"/>
    <property type="match status" value="1"/>
</dbReference>
<accession>A0A6J6ZP63</accession>
<dbReference type="Gene3D" id="3.20.20.60">
    <property type="entry name" value="Phosphoenolpyruvate-binding domains"/>
    <property type="match status" value="1"/>
</dbReference>
<name>A0A6J6ZP63_9ZZZZ</name>
<keyword evidence="5" id="KW-0808">Transferase</keyword>
<dbReference type="GO" id="GO:0004743">
    <property type="term" value="F:pyruvate kinase activity"/>
    <property type="evidence" value="ECO:0007669"/>
    <property type="project" value="UniProtKB-EC"/>
</dbReference>
<dbReference type="InterPro" id="IPR015806">
    <property type="entry name" value="Pyrv_Knase_insert_dom_sf"/>
</dbReference>
<dbReference type="PRINTS" id="PR01050">
    <property type="entry name" value="PYRUVTKNASE"/>
</dbReference>
<evidence type="ECO:0000256" key="2">
    <source>
        <dbReference type="ARBA" id="ARBA00004997"/>
    </source>
</evidence>
<keyword evidence="7" id="KW-0547">Nucleotide-binding</keyword>
<dbReference type="AlphaFoldDB" id="A0A6J6ZP63"/>
<comment type="cofactor">
    <cofactor evidence="1">
        <name>Mg(2+)</name>
        <dbReference type="ChEBI" id="CHEBI:18420"/>
    </cofactor>
</comment>
<evidence type="ECO:0000256" key="6">
    <source>
        <dbReference type="ARBA" id="ARBA00022723"/>
    </source>
</evidence>
<dbReference type="InterPro" id="IPR018209">
    <property type="entry name" value="Pyrv_Knase_AS"/>
</dbReference>
<evidence type="ECO:0000256" key="11">
    <source>
        <dbReference type="ARBA" id="ARBA00022958"/>
    </source>
</evidence>
<dbReference type="GO" id="GO:0030955">
    <property type="term" value="F:potassium ion binding"/>
    <property type="evidence" value="ECO:0007669"/>
    <property type="project" value="InterPro"/>
</dbReference>
<keyword evidence="12" id="KW-0324">Glycolysis</keyword>
<sequence>MLVDDGRITLEVTAVDGPRVVTRVIEGGRVSDNKGFNLPGVAVSVPAMSEKDIADLRWALRIGADMIALSFVRSAADIEDVHRIMDEEGVRLPVLAKIEKPQAVDNLVEIVEAFDGIMVARGDLGVELPLEAVPLVQKRAIQLCRELSKPVIVATQMLDSMISATRPTRAEVSDVANAVLDGADALMLSGETSIGEHPSLVVETMARIIEHVELEALDSLPELGGERQGSTARALTHAAVNVADEIKASHLIAFTETGLSARLIARWRNKTPLLAFTPNARVRSQLSLVWGVETFLVAGVMHTDDMVAQVDRALLEIGRSSAGERVVIVAGVPPGIPGTTNGMRVHTIGSSPSG</sequence>
<comment type="similarity">
    <text evidence="3">Belongs to the pyruvate kinase family.</text>
</comment>
<gene>
    <name evidence="16" type="ORF">UFOPK3204_00236</name>
</gene>
<dbReference type="SUPFAM" id="SSF51621">
    <property type="entry name" value="Phosphoenolpyruvate/pyruvate domain"/>
    <property type="match status" value="1"/>
</dbReference>
<dbReference type="GO" id="GO:0016301">
    <property type="term" value="F:kinase activity"/>
    <property type="evidence" value="ECO:0007669"/>
    <property type="project" value="UniProtKB-KW"/>
</dbReference>
<evidence type="ECO:0000256" key="8">
    <source>
        <dbReference type="ARBA" id="ARBA00022777"/>
    </source>
</evidence>
<dbReference type="InterPro" id="IPR015793">
    <property type="entry name" value="Pyrv_Knase_brl"/>
</dbReference>
<dbReference type="InterPro" id="IPR001697">
    <property type="entry name" value="Pyr_Knase"/>
</dbReference>
<evidence type="ECO:0000256" key="4">
    <source>
        <dbReference type="ARBA" id="ARBA00012142"/>
    </source>
</evidence>
<keyword evidence="6" id="KW-0479">Metal-binding</keyword>
<keyword evidence="10" id="KW-0460">Magnesium</keyword>
<evidence type="ECO:0000259" key="15">
    <source>
        <dbReference type="Pfam" id="PF02887"/>
    </source>
</evidence>
<dbReference type="Pfam" id="PF02887">
    <property type="entry name" value="PK_C"/>
    <property type="match status" value="1"/>
</dbReference>
<dbReference type="NCBIfam" id="TIGR01064">
    <property type="entry name" value="pyruv_kin"/>
    <property type="match status" value="1"/>
</dbReference>